<proteinExistence type="predicted"/>
<reference evidence="1 2" key="1">
    <citation type="submission" date="2015-12" db="EMBL/GenBank/DDBJ databases">
        <title>Draft genome sequence of Mesorhizobium sp. UFLA 01-765, a multitolerant efficient symbiont and plant-growth promoting strain isolated from Zn-mining soil using Leucaena leucocephala as a trap plant.</title>
        <authorList>
            <person name="Rangel W.M."/>
            <person name="Thijs S."/>
            <person name="Longatti S.M."/>
            <person name="Moreira F.M."/>
            <person name="Weyens N."/>
            <person name="Vangronsveld J."/>
            <person name="Van Hamme J.D."/>
            <person name="Bottos E.M."/>
            <person name="Rineau F."/>
        </authorList>
    </citation>
    <scope>NUCLEOTIDE SEQUENCE [LARGE SCALE GENOMIC DNA]</scope>
    <source>
        <strain evidence="1 2">UFLA 01-765</strain>
    </source>
</reference>
<organism evidence="1 2">
    <name type="scientific">Rhizobium loti</name>
    <name type="common">Mesorhizobium loti</name>
    <dbReference type="NCBI Taxonomy" id="381"/>
    <lineage>
        <taxon>Bacteria</taxon>
        <taxon>Pseudomonadati</taxon>
        <taxon>Pseudomonadota</taxon>
        <taxon>Alphaproteobacteria</taxon>
        <taxon>Hyphomicrobiales</taxon>
        <taxon>Phyllobacteriaceae</taxon>
        <taxon>Mesorhizobium</taxon>
    </lineage>
</organism>
<protein>
    <submittedName>
        <fullName evidence="1">Uncharacterized protein</fullName>
    </submittedName>
</protein>
<dbReference type="Proteomes" id="UP000053176">
    <property type="component" value="Unassembled WGS sequence"/>
</dbReference>
<dbReference type="EMBL" id="LPWA01000101">
    <property type="protein sequence ID" value="KUM26839.1"/>
    <property type="molecule type" value="Genomic_DNA"/>
</dbReference>
<sequence length="155" mass="17201">MVGQPHGPLLVEQGVFREHAVQRAAELVDDARMHAPVDPAREIAAGDALADGKAHDAIADRRHLAGAVAQRNDARPRGQRIGAVEDHCVAPVDRGGTHPHHDLMRARLRHRLLPQHQLLDASLLLKSIGLHLSPSEYVDRFTYYVDRLSYCWQGL</sequence>
<gene>
    <name evidence="1" type="ORF">AU467_19040</name>
</gene>
<evidence type="ECO:0000313" key="1">
    <source>
        <dbReference type="EMBL" id="KUM26839.1"/>
    </source>
</evidence>
<name>A0A101KTY0_RHILI</name>
<comment type="caution">
    <text evidence="1">The sequence shown here is derived from an EMBL/GenBank/DDBJ whole genome shotgun (WGS) entry which is preliminary data.</text>
</comment>
<accession>A0A101KTY0</accession>
<evidence type="ECO:0000313" key="2">
    <source>
        <dbReference type="Proteomes" id="UP000053176"/>
    </source>
</evidence>
<dbReference type="AlphaFoldDB" id="A0A101KTY0"/>